<accession>A0AAV1AN13</accession>
<dbReference type="Proteomes" id="UP001157006">
    <property type="component" value="Chromosome 4"/>
</dbReference>
<dbReference type="EMBL" id="OX451739">
    <property type="protein sequence ID" value="CAI8611106.1"/>
    <property type="molecule type" value="Genomic_DNA"/>
</dbReference>
<keyword evidence="1" id="KW-0812">Transmembrane</keyword>
<evidence type="ECO:0000256" key="1">
    <source>
        <dbReference type="SAM" id="Phobius"/>
    </source>
</evidence>
<keyword evidence="3" id="KW-1185">Reference proteome</keyword>
<keyword evidence="1" id="KW-1133">Transmembrane helix</keyword>
<evidence type="ECO:0000313" key="2">
    <source>
        <dbReference type="EMBL" id="CAI8611106.1"/>
    </source>
</evidence>
<protein>
    <submittedName>
        <fullName evidence="2">Uncharacterized protein</fullName>
    </submittedName>
</protein>
<feature type="transmembrane region" description="Helical" evidence="1">
    <location>
        <begin position="67"/>
        <end position="91"/>
    </location>
</feature>
<proteinExistence type="predicted"/>
<dbReference type="InterPro" id="IPR050214">
    <property type="entry name" value="Cys_Synth/Cystath_Beta-Synth"/>
</dbReference>
<organism evidence="2 3">
    <name type="scientific">Vicia faba</name>
    <name type="common">Broad bean</name>
    <name type="synonym">Faba vulgaris</name>
    <dbReference type="NCBI Taxonomy" id="3906"/>
    <lineage>
        <taxon>Eukaryota</taxon>
        <taxon>Viridiplantae</taxon>
        <taxon>Streptophyta</taxon>
        <taxon>Embryophyta</taxon>
        <taxon>Tracheophyta</taxon>
        <taxon>Spermatophyta</taxon>
        <taxon>Magnoliopsida</taxon>
        <taxon>eudicotyledons</taxon>
        <taxon>Gunneridae</taxon>
        <taxon>Pentapetalae</taxon>
        <taxon>rosids</taxon>
        <taxon>fabids</taxon>
        <taxon>Fabales</taxon>
        <taxon>Fabaceae</taxon>
        <taxon>Papilionoideae</taxon>
        <taxon>50 kb inversion clade</taxon>
        <taxon>NPAAA clade</taxon>
        <taxon>Hologalegina</taxon>
        <taxon>IRL clade</taxon>
        <taxon>Fabeae</taxon>
        <taxon>Vicia</taxon>
    </lineage>
</organism>
<dbReference type="AlphaFoldDB" id="A0AAV1AN13"/>
<evidence type="ECO:0000313" key="3">
    <source>
        <dbReference type="Proteomes" id="UP001157006"/>
    </source>
</evidence>
<gene>
    <name evidence="2" type="ORF">VFH_IV213680</name>
</gene>
<dbReference type="PANTHER" id="PTHR10314">
    <property type="entry name" value="CYSTATHIONINE BETA-SYNTHASE"/>
    <property type="match status" value="1"/>
</dbReference>
<dbReference type="Gene3D" id="3.40.50.1100">
    <property type="match status" value="2"/>
</dbReference>
<name>A0AAV1AN13_VICFA</name>
<keyword evidence="1" id="KW-0472">Membrane</keyword>
<dbReference type="SUPFAM" id="SSF53686">
    <property type="entry name" value="Tryptophan synthase beta subunit-like PLP-dependent enzymes"/>
    <property type="match status" value="1"/>
</dbReference>
<reference evidence="2 3" key="1">
    <citation type="submission" date="2023-01" db="EMBL/GenBank/DDBJ databases">
        <authorList>
            <person name="Kreplak J."/>
        </authorList>
    </citation>
    <scope>NUCLEOTIDE SEQUENCE [LARGE SCALE GENOMIC DNA]</scope>
</reference>
<sequence>MKGAVQKAEEILAKTPNTYILQQFDNPVYLKVHYETTGPEIWKEFLTKTKTKITDSLTNLTIINNNFFVISLITVFVISIIIIFFCIIFAASQHQPYFASSSISTTDSKSDL</sequence>
<dbReference type="InterPro" id="IPR036052">
    <property type="entry name" value="TrpB-like_PALP_sf"/>
</dbReference>